<protein>
    <recommendedName>
        <fullName evidence="2">precorrin-2 dehydrogenase</fullName>
        <ecNumber evidence="2">1.3.1.76</ecNumber>
    </recommendedName>
</protein>
<dbReference type="Pfam" id="PF13241">
    <property type="entry name" value="NAD_binding_7"/>
    <property type="match status" value="1"/>
</dbReference>
<comment type="pathway">
    <text evidence="1">Porphyrin-containing compound metabolism; siroheme biosynthesis; sirohydrochlorin from precorrin-2: step 1/1.</text>
</comment>
<dbReference type="EMBL" id="JBHSFA010000007">
    <property type="protein sequence ID" value="MFC4543029.1"/>
    <property type="molecule type" value="Genomic_DNA"/>
</dbReference>
<gene>
    <name evidence="7" type="ORF">ACFO5R_13960</name>
</gene>
<dbReference type="PANTHER" id="PTHR35330">
    <property type="entry name" value="SIROHEME BIOSYNTHESIS PROTEIN MET8"/>
    <property type="match status" value="1"/>
</dbReference>
<dbReference type="Proteomes" id="UP001595898">
    <property type="component" value="Unassembled WGS sequence"/>
</dbReference>
<dbReference type="InterPro" id="IPR028161">
    <property type="entry name" value="Met8-like"/>
</dbReference>
<organism evidence="7 8">
    <name type="scientific">Halosolutus amylolyticus</name>
    <dbReference type="NCBI Taxonomy" id="2932267"/>
    <lineage>
        <taxon>Archaea</taxon>
        <taxon>Methanobacteriati</taxon>
        <taxon>Methanobacteriota</taxon>
        <taxon>Stenosarchaea group</taxon>
        <taxon>Halobacteria</taxon>
        <taxon>Halobacteriales</taxon>
        <taxon>Natrialbaceae</taxon>
        <taxon>Halosolutus</taxon>
    </lineage>
</organism>
<evidence type="ECO:0000256" key="2">
    <source>
        <dbReference type="ARBA" id="ARBA00012400"/>
    </source>
</evidence>
<dbReference type="GO" id="GO:0006779">
    <property type="term" value="P:porphyrin-containing compound biosynthetic process"/>
    <property type="evidence" value="ECO:0007669"/>
    <property type="project" value="UniProtKB-KW"/>
</dbReference>
<comment type="caution">
    <text evidence="7">The sequence shown here is derived from an EMBL/GenBank/DDBJ whole genome shotgun (WGS) entry which is preliminary data.</text>
</comment>
<proteinExistence type="predicted"/>
<evidence type="ECO:0000256" key="1">
    <source>
        <dbReference type="ARBA" id="ARBA00005010"/>
    </source>
</evidence>
<keyword evidence="8" id="KW-1185">Reference proteome</keyword>
<dbReference type="GO" id="GO:0043115">
    <property type="term" value="F:precorrin-2 dehydrogenase activity"/>
    <property type="evidence" value="ECO:0007669"/>
    <property type="project" value="UniProtKB-EC"/>
</dbReference>
<dbReference type="NCBIfam" id="TIGR01470">
    <property type="entry name" value="cysG_Nterm"/>
    <property type="match status" value="1"/>
</dbReference>
<evidence type="ECO:0000256" key="6">
    <source>
        <dbReference type="ARBA" id="ARBA00047561"/>
    </source>
</evidence>
<dbReference type="EC" id="1.3.1.76" evidence="2"/>
<name>A0ABD5PSZ0_9EURY</name>
<accession>A0ABD5PSZ0</accession>
<dbReference type="RefSeq" id="WP_250140286.1">
    <property type="nucleotide sequence ID" value="NZ_JALIQP010000002.1"/>
</dbReference>
<dbReference type="InterPro" id="IPR006367">
    <property type="entry name" value="Sirohaem_synthase_N"/>
</dbReference>
<dbReference type="Gene3D" id="3.30.160.110">
    <property type="entry name" value="Siroheme synthase, domain 2"/>
    <property type="match status" value="1"/>
</dbReference>
<dbReference type="SUPFAM" id="SSF51735">
    <property type="entry name" value="NAD(P)-binding Rossmann-fold domains"/>
    <property type="match status" value="1"/>
</dbReference>
<dbReference type="AlphaFoldDB" id="A0ABD5PSZ0"/>
<dbReference type="InterPro" id="IPR036291">
    <property type="entry name" value="NAD(P)-bd_dom_sf"/>
</dbReference>
<reference evidence="7 8" key="1">
    <citation type="journal article" date="2019" name="Int. J. Syst. Evol. Microbiol.">
        <title>The Global Catalogue of Microorganisms (GCM) 10K type strain sequencing project: providing services to taxonomists for standard genome sequencing and annotation.</title>
        <authorList>
            <consortium name="The Broad Institute Genomics Platform"/>
            <consortium name="The Broad Institute Genome Sequencing Center for Infectious Disease"/>
            <person name="Wu L."/>
            <person name="Ma J."/>
        </authorList>
    </citation>
    <scope>NUCLEOTIDE SEQUENCE [LARGE SCALE GENOMIC DNA]</scope>
    <source>
        <strain evidence="7 8">WLHS5</strain>
    </source>
</reference>
<evidence type="ECO:0000256" key="3">
    <source>
        <dbReference type="ARBA" id="ARBA00023002"/>
    </source>
</evidence>
<sequence>MIPLLHDFTGARVLVFGGGPVGARKARRFAREAEVVVVSPAFADRDFGDSERVRAAPDPADVANWIDRVDPALVVAATDDEAVNAAIADAARERGILVNRADESGGRDPGSVVVPATIREDPVVVAVATGGRAPALSKYLRGELEETLSGAGEMATVCSALRSELKARDVAPTRRREIVTDVVTSPDIWTALRTGTSNCPQVIEDVLGEESTTDGDRP</sequence>
<keyword evidence="3" id="KW-0560">Oxidoreductase</keyword>
<evidence type="ECO:0000313" key="7">
    <source>
        <dbReference type="EMBL" id="MFC4543029.1"/>
    </source>
</evidence>
<evidence type="ECO:0000256" key="5">
    <source>
        <dbReference type="ARBA" id="ARBA00023244"/>
    </source>
</evidence>
<evidence type="ECO:0000256" key="4">
    <source>
        <dbReference type="ARBA" id="ARBA00023027"/>
    </source>
</evidence>
<dbReference type="PANTHER" id="PTHR35330:SF1">
    <property type="entry name" value="SIROHEME BIOSYNTHESIS PROTEIN MET8"/>
    <property type="match status" value="1"/>
</dbReference>
<keyword evidence="4" id="KW-0520">NAD</keyword>
<keyword evidence="5" id="KW-0627">Porphyrin biosynthesis</keyword>
<dbReference type="Gene3D" id="3.40.50.720">
    <property type="entry name" value="NAD(P)-binding Rossmann-like Domain"/>
    <property type="match status" value="1"/>
</dbReference>
<dbReference type="SUPFAM" id="SSF75615">
    <property type="entry name" value="Siroheme synthase middle domains-like"/>
    <property type="match status" value="1"/>
</dbReference>
<evidence type="ECO:0000313" key="8">
    <source>
        <dbReference type="Proteomes" id="UP001595898"/>
    </source>
</evidence>
<comment type="catalytic activity">
    <reaction evidence="6">
        <text>precorrin-2 + NAD(+) = sirohydrochlorin + NADH + 2 H(+)</text>
        <dbReference type="Rhea" id="RHEA:15613"/>
        <dbReference type="ChEBI" id="CHEBI:15378"/>
        <dbReference type="ChEBI" id="CHEBI:57540"/>
        <dbReference type="ChEBI" id="CHEBI:57945"/>
        <dbReference type="ChEBI" id="CHEBI:58351"/>
        <dbReference type="ChEBI" id="CHEBI:58827"/>
        <dbReference type="EC" id="1.3.1.76"/>
    </reaction>
</comment>